<dbReference type="InterPro" id="IPR001279">
    <property type="entry name" value="Metallo-B-lactamas"/>
</dbReference>
<reference evidence="12" key="1">
    <citation type="submission" date="2015-09" db="EMBL/GenBank/DDBJ databases">
        <authorList>
            <person name="Bertelli C."/>
        </authorList>
    </citation>
    <scope>NUCLEOTIDE SEQUENCE [LARGE SCALE GENOMIC DNA]</scope>
    <source>
        <strain evidence="12">KNic</strain>
    </source>
</reference>
<proteinExistence type="inferred from homology"/>
<dbReference type="EC" id="3.1.6.21" evidence="6"/>
<name>A0A0U5JEN0_9BACT</name>
<dbReference type="STRING" id="389348.PNK_1643"/>
<dbReference type="FunCoup" id="A0A0U5JEN0">
    <property type="interactions" value="12"/>
</dbReference>
<evidence type="ECO:0000256" key="1">
    <source>
        <dbReference type="ARBA" id="ARBA00001947"/>
    </source>
</evidence>
<evidence type="ECO:0000259" key="10">
    <source>
        <dbReference type="SMART" id="SM00849"/>
    </source>
</evidence>
<dbReference type="SUPFAM" id="SSF56281">
    <property type="entry name" value="Metallo-hydrolase/oxidoreductase"/>
    <property type="match status" value="1"/>
</dbReference>
<dbReference type="GO" id="GO:0046872">
    <property type="term" value="F:metal ion binding"/>
    <property type="evidence" value="ECO:0007669"/>
    <property type="project" value="UniProtKB-KW"/>
</dbReference>
<dbReference type="FunFam" id="1.25.40.880:FF:000001">
    <property type="entry name" value="SDS hydrolase SdsA1"/>
    <property type="match status" value="1"/>
</dbReference>
<dbReference type="GO" id="GO:0018741">
    <property type="term" value="F:linear primary-alkylsulfatase activity"/>
    <property type="evidence" value="ECO:0007669"/>
    <property type="project" value="UniProtKB-EC"/>
</dbReference>
<evidence type="ECO:0000256" key="6">
    <source>
        <dbReference type="ARBA" id="ARBA00066568"/>
    </source>
</evidence>
<keyword evidence="12" id="KW-1185">Reference proteome</keyword>
<evidence type="ECO:0000313" key="12">
    <source>
        <dbReference type="Proteomes" id="UP000069902"/>
    </source>
</evidence>
<dbReference type="Gene3D" id="3.60.15.30">
    <property type="entry name" value="Metallo-beta-lactamase domain"/>
    <property type="match status" value="1"/>
</dbReference>
<dbReference type="PANTHER" id="PTHR43223">
    <property type="entry name" value="ALKYL/ARYL-SULFATASE"/>
    <property type="match status" value="1"/>
</dbReference>
<feature type="chain" id="PRO_5006860438" description="Linear primary-alkylsulfatase" evidence="9">
    <location>
        <begin position="21"/>
        <end position="661"/>
    </location>
</feature>
<keyword evidence="3" id="KW-0378">Hydrolase</keyword>
<dbReference type="SUPFAM" id="SSF55718">
    <property type="entry name" value="SCP-like"/>
    <property type="match status" value="1"/>
</dbReference>
<evidence type="ECO:0000313" key="11">
    <source>
        <dbReference type="EMBL" id="CUI17252.1"/>
    </source>
</evidence>
<dbReference type="InterPro" id="IPR038536">
    <property type="entry name" value="Alkyl/aryl-sulf_dimr_sf"/>
</dbReference>
<dbReference type="GO" id="GO:0018909">
    <property type="term" value="P:dodecyl sulfate metabolic process"/>
    <property type="evidence" value="ECO:0007669"/>
    <property type="project" value="InterPro"/>
</dbReference>
<evidence type="ECO:0000256" key="5">
    <source>
        <dbReference type="ARBA" id="ARBA00033751"/>
    </source>
</evidence>
<evidence type="ECO:0000256" key="3">
    <source>
        <dbReference type="ARBA" id="ARBA00022801"/>
    </source>
</evidence>
<comment type="cofactor">
    <cofactor evidence="1">
        <name>Zn(2+)</name>
        <dbReference type="ChEBI" id="CHEBI:29105"/>
    </cofactor>
</comment>
<evidence type="ECO:0000256" key="9">
    <source>
        <dbReference type="SAM" id="SignalP"/>
    </source>
</evidence>
<feature type="signal peptide" evidence="9">
    <location>
        <begin position="1"/>
        <end position="20"/>
    </location>
</feature>
<dbReference type="Pfam" id="PF14864">
    <property type="entry name" value="Alkyl_sulf_C"/>
    <property type="match status" value="1"/>
</dbReference>
<dbReference type="InterPro" id="IPR044097">
    <property type="entry name" value="Bds1/SdsA1_MBL-fold"/>
</dbReference>
<keyword evidence="4" id="KW-0862">Zinc</keyword>
<dbReference type="InterPro" id="IPR036866">
    <property type="entry name" value="RibonucZ/Hydroxyglut_hydro"/>
</dbReference>
<organism evidence="11 12">
    <name type="scientific">Candidatus Protochlamydia naegleriophila</name>
    <dbReference type="NCBI Taxonomy" id="389348"/>
    <lineage>
        <taxon>Bacteria</taxon>
        <taxon>Pseudomonadati</taxon>
        <taxon>Chlamydiota</taxon>
        <taxon>Chlamydiia</taxon>
        <taxon>Parachlamydiales</taxon>
        <taxon>Parachlamydiaceae</taxon>
        <taxon>Candidatus Protochlamydia</taxon>
    </lineage>
</organism>
<evidence type="ECO:0000256" key="8">
    <source>
        <dbReference type="ARBA" id="ARBA00075789"/>
    </source>
</evidence>
<dbReference type="SMART" id="SM00849">
    <property type="entry name" value="Lactamase_B"/>
    <property type="match status" value="1"/>
</dbReference>
<dbReference type="EMBL" id="LN879502">
    <property type="protein sequence ID" value="CUI17252.1"/>
    <property type="molecule type" value="Genomic_DNA"/>
</dbReference>
<dbReference type="InParanoid" id="A0A0U5JEN0"/>
<accession>A0A0U5JEN0</accession>
<dbReference type="InterPro" id="IPR036527">
    <property type="entry name" value="SCP2_sterol-bd_dom_sf"/>
</dbReference>
<dbReference type="Proteomes" id="UP000069902">
    <property type="component" value="Chromosome cPNK"/>
</dbReference>
<dbReference type="KEGG" id="pnl:PNK_1643"/>
<dbReference type="PATRIC" id="fig|389348.3.peg.1843"/>
<dbReference type="InterPro" id="IPR029228">
    <property type="entry name" value="Alkyl_sulf_dimr"/>
</dbReference>
<keyword evidence="9" id="KW-0732">Signal</keyword>
<dbReference type="InterPro" id="IPR052195">
    <property type="entry name" value="Bact_Alkyl/Aryl-Sulfatase"/>
</dbReference>
<protein>
    <recommendedName>
        <fullName evidence="7">Linear primary-alkylsulfatase</fullName>
        <ecNumber evidence="6">3.1.6.21</ecNumber>
    </recommendedName>
    <alternativeName>
        <fullName evidence="8">Type III linear primary-alkylsulfatase</fullName>
    </alternativeName>
</protein>
<dbReference type="Gene3D" id="3.30.1050.10">
    <property type="entry name" value="SCP2 sterol-binding domain"/>
    <property type="match status" value="1"/>
</dbReference>
<dbReference type="AlphaFoldDB" id="A0A0U5JEN0"/>
<evidence type="ECO:0000256" key="7">
    <source>
        <dbReference type="ARBA" id="ARBA00068034"/>
    </source>
</evidence>
<sequence length="661" mass="74446">MNLKIILPATLVLSHMQAFADATKYTTESNSQVLKQLPFDNIDDFNDASRGFVAPIPNDGIIKNDKGEVIWDLESYHFVNSDRAPNDPFSPSTVNPSLWRQMRLLNKAGLFKVTEGIYQVRGADVSNMTIIEGKTGIIIIDPLLSKETAKVALDLYYQNRPNKPVKAVIYSHSHADHFGGVKGVIYQEDVDSGKVKVIAPEGFTEEAISENVLAGNVMLRRAMYMYGALLKPGPEGQVSVGLGIAASQGGMTLILPTDFVKKTGEEMEIDGIKFVFLMAPGSEAPAEMLFFLPQFKALGAAEDATHNMHNLYTLRGAKVRDAKAWSKYLNEAIVLFGDQTQVVFAQHHWPKWGKENVIDFLEKQRDLYKYMHDQTLRLANQGYTMTEIGEMMQLPDSLAKEWYNRGYYGSLNHNVKSVYNFYLGWFNGNPSTLHVLPEIEGSKKYVEYMGGSDAVIDKAQKDYDKGDYRWAAQVLNHVVFADPANQKGKKLLASTLEQLGYQSENATWRNFYLMGAKELREGIRPQPVLATDSPDVVASMPMENFFDYLAVRLNGMKAAEHFMLINFNLTNSNQRYLLEIKNGVLNYFPDKKSDKANLSIAISRSDLNDLIVGKVKKEELLQSKKLIIDGSKEDFKILKSLFDTFNPWFNIVEPQLKSNKE</sequence>
<evidence type="ECO:0000256" key="2">
    <source>
        <dbReference type="ARBA" id="ARBA00022723"/>
    </source>
</evidence>
<dbReference type="GO" id="GO:0046983">
    <property type="term" value="F:protein dimerization activity"/>
    <property type="evidence" value="ECO:0007669"/>
    <property type="project" value="InterPro"/>
</dbReference>
<comment type="similarity">
    <text evidence="5">Belongs to the metallo-beta-lactamase superfamily. Type III sulfatase family.</text>
</comment>
<feature type="domain" description="Metallo-beta-lactamase" evidence="10">
    <location>
        <begin position="125"/>
        <end position="347"/>
    </location>
</feature>
<dbReference type="RefSeq" id="WP_059061407.1">
    <property type="nucleotide sequence ID" value="NZ_LN879502.1"/>
</dbReference>
<dbReference type="CDD" id="cd07710">
    <property type="entry name" value="arylsulfatase_Sdsa1-like_MBL-fold"/>
    <property type="match status" value="1"/>
</dbReference>
<gene>
    <name evidence="11" type="primary">yjcS</name>
    <name evidence="11" type="ORF">PNK_1643</name>
</gene>
<dbReference type="Pfam" id="PF14863">
    <property type="entry name" value="Alkyl_sulf_dimr"/>
    <property type="match status" value="1"/>
</dbReference>
<evidence type="ECO:0000256" key="4">
    <source>
        <dbReference type="ARBA" id="ARBA00022833"/>
    </source>
</evidence>
<keyword evidence="2" id="KW-0479">Metal-binding</keyword>
<dbReference type="PANTHER" id="PTHR43223:SF1">
    <property type="entry name" value="ALKYL_ARYL-SULFATASE BDS1"/>
    <property type="match status" value="1"/>
</dbReference>
<dbReference type="InterPro" id="IPR029229">
    <property type="entry name" value="Alkyl_sulf_C"/>
</dbReference>
<dbReference type="Pfam" id="PF00753">
    <property type="entry name" value="Lactamase_B"/>
    <property type="match status" value="1"/>
</dbReference>
<dbReference type="FunFam" id="3.60.15.30:FF:000001">
    <property type="entry name" value="Alkyl/aryl-sulfatase BDS1"/>
    <property type="match status" value="1"/>
</dbReference>
<dbReference type="Gene3D" id="1.25.40.880">
    <property type="entry name" value="Alkyl sulfatase, dimerisation domain"/>
    <property type="match status" value="1"/>
</dbReference>